<dbReference type="EMBL" id="RJUF01000044">
    <property type="protein sequence ID" value="MCP9763880.1"/>
    <property type="molecule type" value="Genomic_DNA"/>
</dbReference>
<accession>A0AAE3H461</accession>
<name>A0AAE3H461_9BACT</name>
<dbReference type="RefSeq" id="WP_255037643.1">
    <property type="nucleotide sequence ID" value="NZ_RJUF01000044.1"/>
</dbReference>
<comment type="caution">
    <text evidence="2">The sequence shown here is derived from an EMBL/GenBank/DDBJ whole genome shotgun (WGS) entry which is preliminary data.</text>
</comment>
<dbReference type="Proteomes" id="UP001204144">
    <property type="component" value="Unassembled WGS sequence"/>
</dbReference>
<protein>
    <submittedName>
        <fullName evidence="2">TraB/GumN family protein</fullName>
    </submittedName>
</protein>
<evidence type="ECO:0000313" key="3">
    <source>
        <dbReference type="Proteomes" id="UP001204144"/>
    </source>
</evidence>
<proteinExistence type="predicted"/>
<dbReference type="AlphaFoldDB" id="A0AAE3H461"/>
<reference evidence="2 3" key="1">
    <citation type="submission" date="2018-11" db="EMBL/GenBank/DDBJ databases">
        <title>Novel bacteria species description.</title>
        <authorList>
            <person name="Han J.-H."/>
        </authorList>
    </citation>
    <scope>NUCLEOTIDE SEQUENCE [LARGE SCALE GENOMIC DNA]</scope>
    <source>
        <strain evidence="2 3">KCTC23259</strain>
    </source>
</reference>
<dbReference type="PANTHER" id="PTHR40590">
    <property type="entry name" value="CYTOPLASMIC PROTEIN-RELATED"/>
    <property type="match status" value="1"/>
</dbReference>
<dbReference type="CDD" id="cd14789">
    <property type="entry name" value="Tiki"/>
    <property type="match status" value="1"/>
</dbReference>
<dbReference type="Pfam" id="PF01963">
    <property type="entry name" value="TraB_PrgY_gumN"/>
    <property type="match status" value="1"/>
</dbReference>
<sequence>MKRLIAILLFFVFNTAFAQEKGLLYEISGNNLQQPSYIFGTMHLLCKGDFVMSEGMISKIKSSEILAMEMDMDDPTMGFKMLGKMKMKGDTSLSDLMPPTRYDSLRWYLKDSLNLPPMMFQKTKPFLIYSLILTKLLPCETLMLENEIMKIGKGKKVVGLETLDFQMGLMDKMSYQLQADYLLETLAYKQKSIHEFQEMAEAYKKRDLEILLKSIKVEKGMMADFENEMLHKRNLAWIPEIKKLVFDKSTFIAVGAGHLGGEKGVLQLLKNEGFIVSTIE</sequence>
<keyword evidence="3" id="KW-1185">Reference proteome</keyword>
<feature type="chain" id="PRO_5042194033" evidence="1">
    <location>
        <begin position="19"/>
        <end position="280"/>
    </location>
</feature>
<dbReference type="PANTHER" id="PTHR40590:SF1">
    <property type="entry name" value="CYTOPLASMIC PROTEIN"/>
    <property type="match status" value="1"/>
</dbReference>
<dbReference type="InterPro" id="IPR002816">
    <property type="entry name" value="TraB/PrgY/GumN_fam"/>
</dbReference>
<gene>
    <name evidence="2" type="ORF">EGI31_13035</name>
</gene>
<evidence type="ECO:0000256" key="1">
    <source>
        <dbReference type="SAM" id="SignalP"/>
    </source>
</evidence>
<organism evidence="2 3">
    <name type="scientific">Lacihabitans soyangensis</name>
    <dbReference type="NCBI Taxonomy" id="869394"/>
    <lineage>
        <taxon>Bacteria</taxon>
        <taxon>Pseudomonadati</taxon>
        <taxon>Bacteroidota</taxon>
        <taxon>Cytophagia</taxon>
        <taxon>Cytophagales</taxon>
        <taxon>Leadbetterellaceae</taxon>
        <taxon>Lacihabitans</taxon>
    </lineage>
</organism>
<keyword evidence="1" id="KW-0732">Signal</keyword>
<evidence type="ECO:0000313" key="2">
    <source>
        <dbReference type="EMBL" id="MCP9763880.1"/>
    </source>
</evidence>
<dbReference type="InterPro" id="IPR047111">
    <property type="entry name" value="YbaP-like"/>
</dbReference>
<feature type="signal peptide" evidence="1">
    <location>
        <begin position="1"/>
        <end position="18"/>
    </location>
</feature>